<evidence type="ECO:0000313" key="3">
    <source>
        <dbReference type="EMBL" id="KAG2926191.1"/>
    </source>
</evidence>
<organism evidence="4 5">
    <name type="scientific">Phytophthora cactorum</name>
    <dbReference type="NCBI Taxonomy" id="29920"/>
    <lineage>
        <taxon>Eukaryota</taxon>
        <taxon>Sar</taxon>
        <taxon>Stramenopiles</taxon>
        <taxon>Oomycota</taxon>
        <taxon>Peronosporomycetes</taxon>
        <taxon>Peronosporales</taxon>
        <taxon>Peronosporaceae</taxon>
        <taxon>Phytophthora</taxon>
    </lineage>
</organism>
<proteinExistence type="predicted"/>
<name>A0A329SMM8_9STRA</name>
<evidence type="ECO:0000313" key="5">
    <source>
        <dbReference type="Proteomes" id="UP000251314"/>
    </source>
</evidence>
<dbReference type="Proteomes" id="UP000735874">
    <property type="component" value="Unassembled WGS sequence"/>
</dbReference>
<evidence type="ECO:0000313" key="4">
    <source>
        <dbReference type="EMBL" id="RAW37831.1"/>
    </source>
</evidence>
<dbReference type="Proteomes" id="UP000251314">
    <property type="component" value="Unassembled WGS sequence"/>
</dbReference>
<dbReference type="AlphaFoldDB" id="A0A329SMM8"/>
<dbReference type="VEuPathDB" id="FungiDB:PC110_g5891"/>
<feature type="domain" description="DNA helicase Pif1-like 2B" evidence="1">
    <location>
        <begin position="1"/>
        <end position="23"/>
    </location>
</feature>
<reference evidence="2" key="2">
    <citation type="submission" date="2018-10" db="EMBL/GenBank/DDBJ databases">
        <title>Effector identification in a new, highly contiguous assembly of the strawberry crown rot pathogen Phytophthora cactorum.</title>
        <authorList>
            <person name="Armitage A.D."/>
            <person name="Nellist C.F."/>
            <person name="Bates H."/>
            <person name="Vickerstaff R.J."/>
            <person name="Harrison R.J."/>
        </authorList>
    </citation>
    <scope>NUCLEOTIDE SEQUENCE</scope>
    <source>
        <strain evidence="2">15-7</strain>
        <strain evidence="3">4040</strain>
    </source>
</reference>
<dbReference type="EMBL" id="RCMG01000234">
    <property type="protein sequence ID" value="KAG2858927.1"/>
    <property type="molecule type" value="Genomic_DNA"/>
</dbReference>
<evidence type="ECO:0000313" key="2">
    <source>
        <dbReference type="EMBL" id="KAG2858927.1"/>
    </source>
</evidence>
<reference evidence="4 5" key="1">
    <citation type="submission" date="2018-01" db="EMBL/GenBank/DDBJ databases">
        <title>Draft genome of the strawberry crown rot pathogen Phytophthora cactorum.</title>
        <authorList>
            <person name="Armitage A.D."/>
            <person name="Lysoe E."/>
            <person name="Nellist C.F."/>
            <person name="Harrison R.J."/>
            <person name="Brurberg M.B."/>
        </authorList>
    </citation>
    <scope>NUCLEOTIDE SEQUENCE [LARGE SCALE GENOMIC DNA]</scope>
    <source>
        <strain evidence="4 5">10300</strain>
    </source>
</reference>
<dbReference type="EMBL" id="MJFZ01000102">
    <property type="protein sequence ID" value="RAW37831.1"/>
    <property type="molecule type" value="Genomic_DNA"/>
</dbReference>
<dbReference type="EMBL" id="RCMK01000482">
    <property type="protein sequence ID" value="KAG2926191.1"/>
    <property type="molecule type" value="Genomic_DNA"/>
</dbReference>
<dbReference type="InterPro" id="IPR049163">
    <property type="entry name" value="Pif1-like_2B_dom"/>
</dbReference>
<accession>A0A329SMM8</accession>
<sequence>MMMRNLNPDLGLFNETRLRIVELKLHVIHATIMDGERQD</sequence>
<comment type="caution">
    <text evidence="4">The sequence shown here is derived from an EMBL/GenBank/DDBJ whole genome shotgun (WGS) entry which is preliminary data.</text>
</comment>
<keyword evidence="5" id="KW-1185">Reference proteome</keyword>
<dbReference type="Proteomes" id="UP000736787">
    <property type="component" value="Unassembled WGS sequence"/>
</dbReference>
<dbReference type="Pfam" id="PF21530">
    <property type="entry name" value="Pif1_2B_dom"/>
    <property type="match status" value="1"/>
</dbReference>
<evidence type="ECO:0000259" key="1">
    <source>
        <dbReference type="Pfam" id="PF21530"/>
    </source>
</evidence>
<protein>
    <recommendedName>
        <fullName evidence="1">DNA helicase Pif1-like 2B domain-containing protein</fullName>
    </recommendedName>
</protein>
<gene>
    <name evidence="4" type="ORF">PC110_g5891</name>
    <name evidence="2" type="ORF">PC113_g9369</name>
    <name evidence="3" type="ORF">PC117_g14942</name>
</gene>